<keyword evidence="3" id="KW-1185">Reference proteome</keyword>
<dbReference type="Pfam" id="PF02272">
    <property type="entry name" value="DHHA1"/>
    <property type="match status" value="1"/>
</dbReference>
<dbReference type="PROSITE" id="PS51201">
    <property type="entry name" value="RCK_N"/>
    <property type="match status" value="1"/>
</dbReference>
<dbReference type="InterPro" id="IPR003148">
    <property type="entry name" value="RCK_N"/>
</dbReference>
<dbReference type="EMBL" id="FNFT01000004">
    <property type="protein sequence ID" value="SDK11126.1"/>
    <property type="molecule type" value="Genomic_DNA"/>
</dbReference>
<dbReference type="GO" id="GO:0003676">
    <property type="term" value="F:nucleic acid binding"/>
    <property type="evidence" value="ECO:0007669"/>
    <property type="project" value="InterPro"/>
</dbReference>
<dbReference type="SUPFAM" id="SSF51735">
    <property type="entry name" value="NAD(P)-binding Rossmann-fold domains"/>
    <property type="match status" value="1"/>
</dbReference>
<dbReference type="InterPro" id="IPR001667">
    <property type="entry name" value="DDH_dom"/>
</dbReference>
<proteinExistence type="predicted"/>
<dbReference type="InterPro" id="IPR051319">
    <property type="entry name" value="Oligoribo/pAp-PDE_c-di-AMP_PDE"/>
</dbReference>
<dbReference type="Gene3D" id="3.40.50.720">
    <property type="entry name" value="NAD(P)-binding Rossmann-like Domain"/>
    <property type="match status" value="1"/>
</dbReference>
<evidence type="ECO:0000313" key="3">
    <source>
        <dbReference type="Proteomes" id="UP000326500"/>
    </source>
</evidence>
<dbReference type="InterPro" id="IPR038763">
    <property type="entry name" value="DHH_sf"/>
</dbReference>
<dbReference type="Pfam" id="PF02254">
    <property type="entry name" value="TrkA_N"/>
    <property type="match status" value="1"/>
</dbReference>
<evidence type="ECO:0000313" key="2">
    <source>
        <dbReference type="EMBL" id="SDK11126.1"/>
    </source>
</evidence>
<feature type="domain" description="RCK N-terminal" evidence="1">
    <location>
        <begin position="41"/>
        <end position="155"/>
    </location>
</feature>
<dbReference type="PANTHER" id="PTHR47618:SF1">
    <property type="entry name" value="BIFUNCTIONAL OLIGORIBONUCLEASE AND PAP PHOSPHATASE NRNA"/>
    <property type="match status" value="1"/>
</dbReference>
<protein>
    <submittedName>
        <fullName evidence="2">DHHA1 domain-containing protein</fullName>
    </submittedName>
</protein>
<dbReference type="STRING" id="2200.GCA_001571405_01535"/>
<dbReference type="Gene3D" id="3.90.1640.10">
    <property type="entry name" value="inorganic pyrophosphatase (n-terminal core)"/>
    <property type="match status" value="1"/>
</dbReference>
<sequence length="515" mass="57443">MKEYKYYGYLPKIAEMESLNTMRSYTIVRMPEAVQNVSKERIKYIILGCGSTGYNVVEELGQENEDLIIVDKDEKRVEDLRDQKYEAIVGDIRDPDLLDRLPVPEIAFILANDREANLAALRTLKNRYPATYVIARATDPVSVDLLQQEGADVVLYPQEVVARTAIHHIRKLHSSRLALRLYDLLASWEGTLCIVTHLNPDPDSISSAMALSMIARHASHNKLDCRIVYEGDIGHQENRAFINLLDIKMERLTPQILSECSYIALVDSSGPGVNNELPKTTRVNIIIDHHKNGEHLPSVADFVDIRPGVGATASILTQYLMELDIPVNKTVATALLYGIRADTRDFKRNVTPQDLNYAAFLLPLTDSDLLDKITSPTISQETVDIIGNAIRNRRIKSGYLFSNVGYIRNRDALPQAADMLIHLEGVNTALVYGISDQNIIISARNKDIRIHLGKVMAEAFGPIGEAGGHATMAAAQIPLNYFSMVKEKEGLLALVIDPILKRFSSIVGLDDEDEE</sequence>
<dbReference type="Proteomes" id="UP000326500">
    <property type="component" value="Unassembled WGS sequence"/>
</dbReference>
<reference evidence="2 3" key="1">
    <citation type="submission" date="2016-10" db="EMBL/GenBank/DDBJ databases">
        <authorList>
            <person name="Varghese N."/>
            <person name="Submissions S."/>
        </authorList>
    </citation>
    <scope>NUCLEOTIDE SEQUENCE [LARGE SCALE GENOMIC DNA]</scope>
    <source>
        <strain evidence="2 3">DSM 2373</strain>
    </source>
</reference>
<dbReference type="SUPFAM" id="SSF64182">
    <property type="entry name" value="DHH phosphoesterases"/>
    <property type="match status" value="1"/>
</dbReference>
<dbReference type="AlphaFoldDB" id="A0A1G8Z7R6"/>
<gene>
    <name evidence="2" type="ORF">SAMN04488571_10418</name>
</gene>
<name>A0A1G8Z7R6_9EURY</name>
<dbReference type="GO" id="GO:0006813">
    <property type="term" value="P:potassium ion transport"/>
    <property type="evidence" value="ECO:0007669"/>
    <property type="project" value="InterPro"/>
</dbReference>
<evidence type="ECO:0000259" key="1">
    <source>
        <dbReference type="PROSITE" id="PS51201"/>
    </source>
</evidence>
<dbReference type="InterPro" id="IPR036291">
    <property type="entry name" value="NAD(P)-bd_dom_sf"/>
</dbReference>
<organism evidence="2 3">
    <name type="scientific">Methanoculleus thermophilus</name>
    <dbReference type="NCBI Taxonomy" id="2200"/>
    <lineage>
        <taxon>Archaea</taxon>
        <taxon>Methanobacteriati</taxon>
        <taxon>Methanobacteriota</taxon>
        <taxon>Stenosarchaea group</taxon>
        <taxon>Methanomicrobia</taxon>
        <taxon>Methanomicrobiales</taxon>
        <taxon>Methanomicrobiaceae</taxon>
        <taxon>Methanoculleus</taxon>
    </lineage>
</organism>
<dbReference type="PANTHER" id="PTHR47618">
    <property type="entry name" value="BIFUNCTIONAL OLIGORIBONUCLEASE AND PAP PHOSPHATASE NRNA"/>
    <property type="match status" value="1"/>
</dbReference>
<dbReference type="Pfam" id="PF01368">
    <property type="entry name" value="DHH"/>
    <property type="match status" value="1"/>
</dbReference>
<accession>A0A1G8Z7R6</accession>
<dbReference type="InterPro" id="IPR003156">
    <property type="entry name" value="DHHA1_dom"/>
</dbReference>